<dbReference type="AlphaFoldDB" id="A0A6N2APU4"/>
<dbReference type="InterPro" id="IPR023780">
    <property type="entry name" value="Chromo_domain"/>
</dbReference>
<dbReference type="Pfam" id="PF24626">
    <property type="entry name" value="SH3_Tf2-1"/>
    <property type="match status" value="1"/>
</dbReference>
<evidence type="ECO:0008006" key="4">
    <source>
        <dbReference type="Google" id="ProtNLM"/>
    </source>
</evidence>
<comment type="caution">
    <text evidence="3">The sequence shown here is derived from an EMBL/GenBank/DDBJ whole genome shotgun (WGS) entry which is preliminary data.</text>
</comment>
<dbReference type="PANTHER" id="PTHR46148:SF56">
    <property type="entry name" value="RETROTRANSPOSON PROTEIN"/>
    <property type="match status" value="1"/>
</dbReference>
<reference evidence="3" key="1">
    <citation type="submission" date="2019-05" db="EMBL/GenBank/DDBJ databases">
        <title>The de novo reference genome and transcriptome assemblies of the wild tomato species Solanum chilense.</title>
        <authorList>
            <person name="Stam R."/>
            <person name="Nosenko T."/>
            <person name="Hoerger A.C."/>
            <person name="Stephan W."/>
            <person name="Seidel M.A."/>
            <person name="Kuhn J.M.M."/>
            <person name="Haberer G."/>
            <person name="Tellier A."/>
        </authorList>
    </citation>
    <scope>NUCLEOTIDE SEQUENCE</scope>
    <source>
        <tissue evidence="3">Mature leaves</tissue>
    </source>
</reference>
<dbReference type="InterPro" id="IPR016197">
    <property type="entry name" value="Chromo-like_dom_sf"/>
</dbReference>
<evidence type="ECO:0000313" key="3">
    <source>
        <dbReference type="EMBL" id="TMW83191.1"/>
    </source>
</evidence>
<sequence length="216" mass="25185">MGRTTHLEEEKRELSKDMNKLARLGVRLMDFTEGGIEVTNGAESSLVLEVKEKQYQDPIFLDLKVNDLVYLKVSPMKGALRFRKKQKLSPRYIGPYRISKSVGNVAYELKLPQELEAVHPVFHVSMLMKCLSDTSLIVPTKNVGIKDKLSYEETPVQILDRQLRKLRTNEVALVKILWRNQFVEEETWEPEEDMKKRYPHLFEPWENADQCTKFSS</sequence>
<evidence type="ECO:0000259" key="1">
    <source>
        <dbReference type="Pfam" id="PF00385"/>
    </source>
</evidence>
<proteinExistence type="predicted"/>
<dbReference type="SUPFAM" id="SSF54160">
    <property type="entry name" value="Chromo domain-like"/>
    <property type="match status" value="1"/>
</dbReference>
<dbReference type="EMBL" id="RXGB01013054">
    <property type="protein sequence ID" value="TMW83191.1"/>
    <property type="molecule type" value="Genomic_DNA"/>
</dbReference>
<feature type="domain" description="Tf2-1-like SH3-like" evidence="2">
    <location>
        <begin position="67"/>
        <end position="130"/>
    </location>
</feature>
<dbReference type="Pfam" id="PF00385">
    <property type="entry name" value="Chromo"/>
    <property type="match status" value="1"/>
</dbReference>
<dbReference type="PANTHER" id="PTHR46148">
    <property type="entry name" value="CHROMO DOMAIN-CONTAINING PROTEIN"/>
    <property type="match status" value="1"/>
</dbReference>
<name>A0A6N2APU4_SOLCI</name>
<protein>
    <recommendedName>
        <fullName evidence="4">Chromo domain-containing protein</fullName>
    </recommendedName>
</protein>
<organism evidence="3">
    <name type="scientific">Solanum chilense</name>
    <name type="common">Tomato</name>
    <name type="synonym">Lycopersicon chilense</name>
    <dbReference type="NCBI Taxonomy" id="4083"/>
    <lineage>
        <taxon>Eukaryota</taxon>
        <taxon>Viridiplantae</taxon>
        <taxon>Streptophyta</taxon>
        <taxon>Embryophyta</taxon>
        <taxon>Tracheophyta</taxon>
        <taxon>Spermatophyta</taxon>
        <taxon>Magnoliopsida</taxon>
        <taxon>eudicotyledons</taxon>
        <taxon>Gunneridae</taxon>
        <taxon>Pentapetalae</taxon>
        <taxon>asterids</taxon>
        <taxon>lamiids</taxon>
        <taxon>Solanales</taxon>
        <taxon>Solanaceae</taxon>
        <taxon>Solanoideae</taxon>
        <taxon>Solaneae</taxon>
        <taxon>Solanum</taxon>
        <taxon>Solanum subgen. Lycopersicon</taxon>
    </lineage>
</organism>
<evidence type="ECO:0000259" key="2">
    <source>
        <dbReference type="Pfam" id="PF24626"/>
    </source>
</evidence>
<feature type="domain" description="Chromo" evidence="1">
    <location>
        <begin position="157"/>
        <end position="206"/>
    </location>
</feature>
<dbReference type="InterPro" id="IPR056924">
    <property type="entry name" value="SH3_Tf2-1"/>
</dbReference>
<accession>A0A6N2APU4</accession>
<gene>
    <name evidence="3" type="ORF">EJD97_002534</name>
</gene>